<evidence type="ECO:0000313" key="3">
    <source>
        <dbReference type="EMBL" id="KAK4042640.1"/>
    </source>
</evidence>
<organism evidence="3 4">
    <name type="scientific">Parachaetomium inaequale</name>
    <dbReference type="NCBI Taxonomy" id="2588326"/>
    <lineage>
        <taxon>Eukaryota</taxon>
        <taxon>Fungi</taxon>
        <taxon>Dikarya</taxon>
        <taxon>Ascomycota</taxon>
        <taxon>Pezizomycotina</taxon>
        <taxon>Sordariomycetes</taxon>
        <taxon>Sordariomycetidae</taxon>
        <taxon>Sordariales</taxon>
        <taxon>Chaetomiaceae</taxon>
        <taxon>Parachaetomium</taxon>
    </lineage>
</organism>
<feature type="region of interest" description="Disordered" evidence="1">
    <location>
        <begin position="93"/>
        <end position="130"/>
    </location>
</feature>
<feature type="chain" id="PRO_5042920589" description="GPI anchored serine-threonine rich protein" evidence="2">
    <location>
        <begin position="18"/>
        <end position="163"/>
    </location>
</feature>
<name>A0AAN6PQA4_9PEZI</name>
<evidence type="ECO:0000256" key="1">
    <source>
        <dbReference type="SAM" id="MobiDB-lite"/>
    </source>
</evidence>
<evidence type="ECO:0008006" key="5">
    <source>
        <dbReference type="Google" id="ProtNLM"/>
    </source>
</evidence>
<feature type="compositionally biased region" description="Polar residues" evidence="1">
    <location>
        <begin position="109"/>
        <end position="118"/>
    </location>
</feature>
<dbReference type="EMBL" id="MU854338">
    <property type="protein sequence ID" value="KAK4042640.1"/>
    <property type="molecule type" value="Genomic_DNA"/>
</dbReference>
<gene>
    <name evidence="3" type="ORF">C8A01DRAFT_33304</name>
</gene>
<proteinExistence type="predicted"/>
<dbReference type="AlphaFoldDB" id="A0AAN6PQA4"/>
<dbReference type="Proteomes" id="UP001303115">
    <property type="component" value="Unassembled WGS sequence"/>
</dbReference>
<keyword evidence="4" id="KW-1185">Reference proteome</keyword>
<evidence type="ECO:0000256" key="2">
    <source>
        <dbReference type="SAM" id="SignalP"/>
    </source>
</evidence>
<sequence>MKAFLFPLAVLASSAMAQTTSACGADYIVESCLHFETTKLNACANDDYGCRCAQWQNIITCYNNCPNDPRQPDAEGQRVLFCGLATQYPSNTPTLAPAASTSTPAQSTGNADVNQNNPTGTGSDSRTATTAGTAATNANSAADLALNAGGVLAAVAGVIAVVL</sequence>
<dbReference type="PROSITE" id="PS51257">
    <property type="entry name" value="PROKAR_LIPOPROTEIN"/>
    <property type="match status" value="1"/>
</dbReference>
<feature type="compositionally biased region" description="Low complexity" evidence="1">
    <location>
        <begin position="93"/>
        <end position="108"/>
    </location>
</feature>
<comment type="caution">
    <text evidence="3">The sequence shown here is derived from an EMBL/GenBank/DDBJ whole genome shotgun (WGS) entry which is preliminary data.</text>
</comment>
<accession>A0AAN6PQA4</accession>
<feature type="compositionally biased region" description="Low complexity" evidence="1">
    <location>
        <begin position="119"/>
        <end position="130"/>
    </location>
</feature>
<evidence type="ECO:0000313" key="4">
    <source>
        <dbReference type="Proteomes" id="UP001303115"/>
    </source>
</evidence>
<feature type="signal peptide" evidence="2">
    <location>
        <begin position="1"/>
        <end position="17"/>
    </location>
</feature>
<keyword evidence="2" id="KW-0732">Signal</keyword>
<reference evidence="4" key="1">
    <citation type="journal article" date="2023" name="Mol. Phylogenet. Evol.">
        <title>Genome-scale phylogeny and comparative genomics of the fungal order Sordariales.</title>
        <authorList>
            <person name="Hensen N."/>
            <person name="Bonometti L."/>
            <person name="Westerberg I."/>
            <person name="Brannstrom I.O."/>
            <person name="Guillou S."/>
            <person name="Cros-Aarteil S."/>
            <person name="Calhoun S."/>
            <person name="Haridas S."/>
            <person name="Kuo A."/>
            <person name="Mondo S."/>
            <person name="Pangilinan J."/>
            <person name="Riley R."/>
            <person name="LaButti K."/>
            <person name="Andreopoulos B."/>
            <person name="Lipzen A."/>
            <person name="Chen C."/>
            <person name="Yan M."/>
            <person name="Daum C."/>
            <person name="Ng V."/>
            <person name="Clum A."/>
            <person name="Steindorff A."/>
            <person name="Ohm R.A."/>
            <person name="Martin F."/>
            <person name="Silar P."/>
            <person name="Natvig D.O."/>
            <person name="Lalanne C."/>
            <person name="Gautier V."/>
            <person name="Ament-Velasquez S.L."/>
            <person name="Kruys A."/>
            <person name="Hutchinson M.I."/>
            <person name="Powell A.J."/>
            <person name="Barry K."/>
            <person name="Miller A.N."/>
            <person name="Grigoriev I.V."/>
            <person name="Debuchy R."/>
            <person name="Gladieux P."/>
            <person name="Hiltunen Thoren M."/>
            <person name="Johannesson H."/>
        </authorList>
    </citation>
    <scope>NUCLEOTIDE SEQUENCE [LARGE SCALE GENOMIC DNA]</scope>
    <source>
        <strain evidence="4">CBS 284.82</strain>
    </source>
</reference>
<protein>
    <recommendedName>
        <fullName evidence="5">GPI anchored serine-threonine rich protein</fullName>
    </recommendedName>
</protein>